<dbReference type="EC" id="1.-.-.-" evidence="2"/>
<proteinExistence type="predicted"/>
<dbReference type="InterPro" id="IPR013785">
    <property type="entry name" value="Aldolase_TIM"/>
</dbReference>
<organism evidence="2 3">
    <name type="scientific">Crossiella equi</name>
    <dbReference type="NCBI Taxonomy" id="130796"/>
    <lineage>
        <taxon>Bacteria</taxon>
        <taxon>Bacillati</taxon>
        <taxon>Actinomycetota</taxon>
        <taxon>Actinomycetes</taxon>
        <taxon>Pseudonocardiales</taxon>
        <taxon>Pseudonocardiaceae</taxon>
        <taxon>Crossiella</taxon>
    </lineage>
</organism>
<dbReference type="SUPFAM" id="SSF51395">
    <property type="entry name" value="FMN-linked oxidoreductases"/>
    <property type="match status" value="1"/>
</dbReference>
<dbReference type="InterPro" id="IPR001155">
    <property type="entry name" value="OxRdtase_FMN_N"/>
</dbReference>
<dbReference type="PANTHER" id="PTHR22893:SF91">
    <property type="entry name" value="NADPH DEHYDROGENASE 2-RELATED"/>
    <property type="match status" value="1"/>
</dbReference>
<dbReference type="EMBL" id="JAGIOO010000001">
    <property type="protein sequence ID" value="MBP2477143.1"/>
    <property type="molecule type" value="Genomic_DNA"/>
</dbReference>
<accession>A0ABS5AKP5</accession>
<dbReference type="CDD" id="cd02933">
    <property type="entry name" value="OYE_like_FMN"/>
    <property type="match status" value="1"/>
</dbReference>
<evidence type="ECO:0000313" key="3">
    <source>
        <dbReference type="Proteomes" id="UP001519363"/>
    </source>
</evidence>
<gene>
    <name evidence="2" type="ORF">JOF53_006015</name>
</gene>
<dbReference type="RefSeq" id="WP_249044285.1">
    <property type="nucleotide sequence ID" value="NZ_JAGIOO010000001.1"/>
</dbReference>
<dbReference type="PANTHER" id="PTHR22893">
    <property type="entry name" value="NADH OXIDOREDUCTASE-RELATED"/>
    <property type="match status" value="1"/>
</dbReference>
<keyword evidence="2" id="KW-0560">Oxidoreductase</keyword>
<dbReference type="Gene3D" id="3.20.20.70">
    <property type="entry name" value="Aldolase class I"/>
    <property type="match status" value="1"/>
</dbReference>
<feature type="domain" description="NADH:flavin oxidoreductase/NADH oxidase N-terminal" evidence="1">
    <location>
        <begin position="3"/>
        <end position="330"/>
    </location>
</feature>
<dbReference type="InterPro" id="IPR045247">
    <property type="entry name" value="Oye-like"/>
</dbReference>
<evidence type="ECO:0000259" key="1">
    <source>
        <dbReference type="Pfam" id="PF00724"/>
    </source>
</evidence>
<reference evidence="2 3" key="1">
    <citation type="submission" date="2021-03" db="EMBL/GenBank/DDBJ databases">
        <title>Sequencing the genomes of 1000 actinobacteria strains.</title>
        <authorList>
            <person name="Klenk H.-P."/>
        </authorList>
    </citation>
    <scope>NUCLEOTIDE SEQUENCE [LARGE SCALE GENOMIC DNA]</scope>
    <source>
        <strain evidence="2 3">DSM 44580</strain>
    </source>
</reference>
<dbReference type="Pfam" id="PF00724">
    <property type="entry name" value="Oxidored_FMN"/>
    <property type="match status" value="1"/>
</dbReference>
<protein>
    <submittedName>
        <fullName evidence="2">N-ethylmaleimide reductase</fullName>
        <ecNumber evidence="2">1.-.-.-</ecNumber>
    </submittedName>
</protein>
<dbReference type="Proteomes" id="UP001519363">
    <property type="component" value="Unassembled WGS sequence"/>
</dbReference>
<comment type="caution">
    <text evidence="2">The sequence shown here is derived from an EMBL/GenBank/DDBJ whole genome shotgun (WGS) entry which is preliminary data.</text>
</comment>
<keyword evidence="3" id="KW-1185">Reference proteome</keyword>
<name>A0ABS5AKP5_9PSEU</name>
<evidence type="ECO:0000313" key="2">
    <source>
        <dbReference type="EMBL" id="MBP2477143.1"/>
    </source>
</evidence>
<sequence length="355" mass="38262">MSKLFDEAKVGGLGLANRMVMSPMTRNRADRSGTPTDLMAEYYAQRAGAGLIVTEGTQPSAIGQGYVTTPGLHTDEQVEGWRKVTDAVHAKGGRIFIQIMHTGRVGHPSLHDGESQVAPSPVPFEGKVFTYEGERDIETPRELTTAEVEQTVRDFAEAARNAVRAGADGVELHGANGYLLQQFLSTNTNQRTDAYGGSVENRIRFVVEVTKAAVEVIGADKVGLRISPGNGFNGIAETDTHETYTALVRALAPLNLAYLHIVESAGREFTRHLRALWPTAVIISPQNGGAPTGKEHAEEALAQGATDLVAFGRHYLANPDLHDRFRVGAALNEADAATFYGGDHRGYTDYPVHTA</sequence>
<dbReference type="GO" id="GO:0016491">
    <property type="term" value="F:oxidoreductase activity"/>
    <property type="evidence" value="ECO:0007669"/>
    <property type="project" value="UniProtKB-KW"/>
</dbReference>